<feature type="compositionally biased region" description="Basic residues" evidence="1">
    <location>
        <begin position="727"/>
        <end position="737"/>
    </location>
</feature>
<dbReference type="InterPro" id="IPR027417">
    <property type="entry name" value="P-loop_NTPase"/>
</dbReference>
<evidence type="ECO:0008006" key="4">
    <source>
        <dbReference type="Google" id="ProtNLM"/>
    </source>
</evidence>
<protein>
    <recommendedName>
        <fullName evidence="4">Zeta toxin domain-containing protein</fullName>
    </recommendedName>
</protein>
<evidence type="ECO:0000313" key="2">
    <source>
        <dbReference type="EMBL" id="ESL10801.1"/>
    </source>
</evidence>
<evidence type="ECO:0000313" key="3">
    <source>
        <dbReference type="Proteomes" id="UP000031737"/>
    </source>
</evidence>
<keyword evidence="3" id="KW-1185">Reference proteome</keyword>
<comment type="caution">
    <text evidence="2">The sequence shown here is derived from an EMBL/GenBank/DDBJ whole genome shotgun (WGS) entry which is preliminary data.</text>
</comment>
<dbReference type="AlphaFoldDB" id="A0A061J9K2"/>
<gene>
    <name evidence="2" type="ORF">TRSC58_01459</name>
</gene>
<evidence type="ECO:0000256" key="1">
    <source>
        <dbReference type="SAM" id="MobiDB-lite"/>
    </source>
</evidence>
<feature type="region of interest" description="Disordered" evidence="1">
    <location>
        <begin position="681"/>
        <end position="766"/>
    </location>
</feature>
<accession>A0A061J9K2</accession>
<dbReference type="PANTHER" id="PTHR33477:SF3">
    <property type="entry name" value="P-LOOP NTPASE DOMAIN-CONTAINING PROTEIN LPA1 HOMOLOG 1"/>
    <property type="match status" value="1"/>
</dbReference>
<dbReference type="OrthoDB" id="10263927at2759"/>
<dbReference type="Proteomes" id="UP000031737">
    <property type="component" value="Unassembled WGS sequence"/>
</dbReference>
<proteinExistence type="predicted"/>
<organism evidence="2 3">
    <name type="scientific">Trypanosoma rangeli SC58</name>
    <dbReference type="NCBI Taxonomy" id="429131"/>
    <lineage>
        <taxon>Eukaryota</taxon>
        <taxon>Discoba</taxon>
        <taxon>Euglenozoa</taxon>
        <taxon>Kinetoplastea</taxon>
        <taxon>Metakinetoplastina</taxon>
        <taxon>Trypanosomatida</taxon>
        <taxon>Trypanosomatidae</taxon>
        <taxon>Trypanosoma</taxon>
        <taxon>Herpetosoma</taxon>
    </lineage>
</organism>
<feature type="region of interest" description="Disordered" evidence="1">
    <location>
        <begin position="472"/>
        <end position="492"/>
    </location>
</feature>
<reference evidence="2 3" key="1">
    <citation type="submission" date="2013-07" db="EMBL/GenBank/DDBJ databases">
        <authorList>
            <person name="Stoco P.H."/>
            <person name="Wagner G."/>
            <person name="Gerber A."/>
            <person name="Zaha A."/>
            <person name="Thompson C."/>
            <person name="Bartholomeu D.C."/>
            <person name="Luckemeyer D.D."/>
            <person name="Bahia D."/>
            <person name="Loreto E."/>
            <person name="Prestes E.B."/>
            <person name="Lima F.M."/>
            <person name="Rodrigues-Luiz G."/>
            <person name="Vallejo G.A."/>
            <person name="Filho J.F."/>
            <person name="Monteiro K.M."/>
            <person name="Tyler K.M."/>
            <person name="de Almeida L.G."/>
            <person name="Ortiz M.F."/>
            <person name="Siervo M.A."/>
            <person name="de Moraes M.H."/>
            <person name="Cunha O.L."/>
            <person name="Mendonca-Neto R."/>
            <person name="Silva R."/>
            <person name="Teixeira S.M."/>
            <person name="Murta S.M."/>
            <person name="Sincero T.C."/>
            <person name="Mendes T.A."/>
            <person name="Urmenyi T.P."/>
            <person name="Silva V.G."/>
            <person name="da Rocha W.D."/>
            <person name="Andersson B."/>
            <person name="Romanha A.J."/>
            <person name="Steindel M."/>
            <person name="de Vasconcelos A.T."/>
            <person name="Grisard E.C."/>
        </authorList>
    </citation>
    <scope>NUCLEOTIDE SEQUENCE [LARGE SCALE GENOMIC DNA]</scope>
    <source>
        <strain evidence="2 3">SC58</strain>
    </source>
</reference>
<dbReference type="Gene3D" id="3.40.50.300">
    <property type="entry name" value="P-loop containing nucleotide triphosphate hydrolases"/>
    <property type="match status" value="1"/>
</dbReference>
<dbReference type="PANTHER" id="PTHR33477">
    <property type="entry name" value="P-LOOP NTPASE DOMAIN-CONTAINING PROTEIN LPA1 HOMOLOG 1"/>
    <property type="match status" value="1"/>
</dbReference>
<sequence>MTFLDFVMPVEFFMDPYVTVPFLATLPPRRECAARGAGDGVASSTAMNVVNSAEASAFPFGVPPERFITWHEMWKTLVLCGVKRHHCQDALRKLWVYLLFLCYGGAAGRDPCERWRTSQLPGPGTGDNGDVVGDFAVLVRYDALDDVQRSLHRRGVLDRSKTVCFAEFAAAVASLPGTQKPAPPARYTLVVTRHTFDRCIAGLLSRELRGQRLTVTPLPRWGVAQAIVQNRRPLVVFCGGTSGCGKSTLSSLITAHLCLHTLLSTDTIRQSLRRTLRPEEYPELLVSTYEAHRAKGGGGAPTVMGARGEEKKVDPQLLIAAYEKQCEVVLRALDGLLEKFIRRSQAVVVEGVHLLATYMQRKSVELRARGVLCVPFLVCIAKEQRHVERFCTRAKCMALSPERNKYVLQFRHIRLIQQHLLDQAYALNMCVINNTNLDRSLMEVHTYLLDSIDHGMTAAVWDGNHSVAVDGSDATRPAAASSADTHARAPREDAVVVEESRGSANDGLHPHYHHPFADPNISGKRMLALLLRWCSEKTKRRATDAATAAGDGAASGGIHLATSLLAFAKRARSAESFTPFRLQALCSYSCSGDASDGLPARACRNDTTGFDVCGSKRAALAGADAGAKRFTCHGSSHMSLRPAFLQPKRGFFRKRPEEIPHAVPRRGHPLRRLPAAAFSTSAPVGRGGKAFRSASADAAAEAVEDDRARPQSGDLRSSPPGMSMPRCKFRAATRRNKKSEANTRAVEEEEEQEDGGWCELPSLMGS</sequence>
<dbReference type="EMBL" id="AUPL01001459">
    <property type="protein sequence ID" value="ESL10801.1"/>
    <property type="molecule type" value="Genomic_DNA"/>
</dbReference>
<dbReference type="SUPFAM" id="SSF52540">
    <property type="entry name" value="P-loop containing nucleoside triphosphate hydrolases"/>
    <property type="match status" value="1"/>
</dbReference>
<feature type="compositionally biased region" description="Acidic residues" evidence="1">
    <location>
        <begin position="747"/>
        <end position="756"/>
    </location>
</feature>
<name>A0A061J9K2_TRYRA</name>
<dbReference type="VEuPathDB" id="TriTrypDB:TRSC58_01459"/>
<feature type="compositionally biased region" description="Low complexity" evidence="1">
    <location>
        <begin position="690"/>
        <end position="701"/>
    </location>
</feature>